<comment type="caution">
    <text evidence="4">The sequence shown here is derived from an EMBL/GenBank/DDBJ whole genome shotgun (WGS) entry which is preliminary data.</text>
</comment>
<keyword evidence="1" id="KW-0862">Zinc</keyword>
<feature type="transmembrane region" description="Helical" evidence="2">
    <location>
        <begin position="38"/>
        <end position="56"/>
    </location>
</feature>
<dbReference type="GO" id="GO:0008270">
    <property type="term" value="F:zinc ion binding"/>
    <property type="evidence" value="ECO:0007669"/>
    <property type="project" value="UniProtKB-KW"/>
</dbReference>
<evidence type="ECO:0000256" key="2">
    <source>
        <dbReference type="SAM" id="Phobius"/>
    </source>
</evidence>
<proteinExistence type="predicted"/>
<evidence type="ECO:0000256" key="1">
    <source>
        <dbReference type="PROSITE-ProRule" id="PRU00175"/>
    </source>
</evidence>
<sequence length="176" mass="20296">MRKDEDLASNACPKLLRTSLKNMDKNISWRTTPILRELYNVAMIILNILAAVAVWFQTVADESSSFLHLATPCWPGGSDYGPPEVEIDDSCRRPMNKRAKLLKIRESLIVRSYIKSTTFDHHRECTVCLSEFCDMETVYELPQCKHTFHKPCLNQWLQHRRTTCPLCRSSLLLPPS</sequence>
<dbReference type="SMART" id="SM00184">
    <property type="entry name" value="RING"/>
    <property type="match status" value="1"/>
</dbReference>
<dbReference type="Gene3D" id="3.30.40.10">
    <property type="entry name" value="Zinc/RING finger domain, C3HC4 (zinc finger)"/>
    <property type="match status" value="1"/>
</dbReference>
<dbReference type="InterPro" id="IPR001841">
    <property type="entry name" value="Znf_RING"/>
</dbReference>
<dbReference type="Proteomes" id="UP001605036">
    <property type="component" value="Unassembled WGS sequence"/>
</dbReference>
<evidence type="ECO:0000259" key="3">
    <source>
        <dbReference type="PROSITE" id="PS50089"/>
    </source>
</evidence>
<evidence type="ECO:0000313" key="4">
    <source>
        <dbReference type="EMBL" id="KAL2630087.1"/>
    </source>
</evidence>
<dbReference type="PANTHER" id="PTHR47662">
    <property type="entry name" value="RING-TYPE DOMAIN-CONTAINING PROTEIN"/>
    <property type="match status" value="1"/>
</dbReference>
<evidence type="ECO:0000313" key="5">
    <source>
        <dbReference type="Proteomes" id="UP001605036"/>
    </source>
</evidence>
<dbReference type="SUPFAM" id="SSF57850">
    <property type="entry name" value="RING/U-box"/>
    <property type="match status" value="1"/>
</dbReference>
<dbReference type="PANTHER" id="PTHR47662:SF1">
    <property type="entry name" value="RING-TYPE DOMAIN-CONTAINING PROTEIN"/>
    <property type="match status" value="1"/>
</dbReference>
<dbReference type="AlphaFoldDB" id="A0ABD1YK70"/>
<keyword evidence="1" id="KW-0863">Zinc-finger</keyword>
<keyword evidence="1" id="KW-0479">Metal-binding</keyword>
<dbReference type="Pfam" id="PF13639">
    <property type="entry name" value="zf-RING_2"/>
    <property type="match status" value="1"/>
</dbReference>
<keyword evidence="5" id="KW-1185">Reference proteome</keyword>
<feature type="domain" description="RING-type" evidence="3">
    <location>
        <begin position="125"/>
        <end position="168"/>
    </location>
</feature>
<dbReference type="PROSITE" id="PS50089">
    <property type="entry name" value="ZF_RING_2"/>
    <property type="match status" value="1"/>
</dbReference>
<protein>
    <recommendedName>
        <fullName evidence="3">RING-type domain-containing protein</fullName>
    </recommendedName>
</protein>
<accession>A0ABD1YK70</accession>
<keyword evidence="2" id="KW-1133">Transmembrane helix</keyword>
<gene>
    <name evidence="4" type="ORF">R1flu_014773</name>
</gene>
<keyword evidence="2" id="KW-0472">Membrane</keyword>
<name>A0ABD1YK70_9MARC</name>
<organism evidence="4 5">
    <name type="scientific">Riccia fluitans</name>
    <dbReference type="NCBI Taxonomy" id="41844"/>
    <lineage>
        <taxon>Eukaryota</taxon>
        <taxon>Viridiplantae</taxon>
        <taxon>Streptophyta</taxon>
        <taxon>Embryophyta</taxon>
        <taxon>Marchantiophyta</taxon>
        <taxon>Marchantiopsida</taxon>
        <taxon>Marchantiidae</taxon>
        <taxon>Marchantiales</taxon>
        <taxon>Ricciaceae</taxon>
        <taxon>Riccia</taxon>
    </lineage>
</organism>
<keyword evidence="2" id="KW-0812">Transmembrane</keyword>
<reference evidence="4 5" key="1">
    <citation type="submission" date="2024-09" db="EMBL/GenBank/DDBJ databases">
        <title>Chromosome-scale assembly of Riccia fluitans.</title>
        <authorList>
            <person name="Paukszto L."/>
            <person name="Sawicki J."/>
            <person name="Karawczyk K."/>
            <person name="Piernik-Szablinska J."/>
            <person name="Szczecinska M."/>
            <person name="Mazdziarz M."/>
        </authorList>
    </citation>
    <scope>NUCLEOTIDE SEQUENCE [LARGE SCALE GENOMIC DNA]</scope>
    <source>
        <strain evidence="4">Rf_01</strain>
        <tissue evidence="4">Aerial parts of the thallus</tissue>
    </source>
</reference>
<dbReference type="InterPro" id="IPR013083">
    <property type="entry name" value="Znf_RING/FYVE/PHD"/>
</dbReference>
<dbReference type="EMBL" id="JBHFFA010000004">
    <property type="protein sequence ID" value="KAL2630087.1"/>
    <property type="molecule type" value="Genomic_DNA"/>
</dbReference>